<comment type="caution">
    <text evidence="2">The sequence shown here is derived from an EMBL/GenBank/DDBJ whole genome shotgun (WGS) entry which is preliminary data.</text>
</comment>
<organism evidence="2 3">
    <name type="scientific">Durusdinium trenchii</name>
    <dbReference type="NCBI Taxonomy" id="1381693"/>
    <lineage>
        <taxon>Eukaryota</taxon>
        <taxon>Sar</taxon>
        <taxon>Alveolata</taxon>
        <taxon>Dinophyceae</taxon>
        <taxon>Suessiales</taxon>
        <taxon>Symbiodiniaceae</taxon>
        <taxon>Durusdinium</taxon>
    </lineage>
</organism>
<gene>
    <name evidence="2" type="ORF">SCF082_LOCUS30919</name>
</gene>
<evidence type="ECO:0000256" key="1">
    <source>
        <dbReference type="SAM" id="MobiDB-lite"/>
    </source>
</evidence>
<name>A0ABP0N289_9DINO</name>
<feature type="region of interest" description="Disordered" evidence="1">
    <location>
        <begin position="19"/>
        <end position="55"/>
    </location>
</feature>
<dbReference type="Proteomes" id="UP001642464">
    <property type="component" value="Unassembled WGS sequence"/>
</dbReference>
<reference evidence="2 3" key="1">
    <citation type="submission" date="2024-02" db="EMBL/GenBank/DDBJ databases">
        <authorList>
            <person name="Chen Y."/>
            <person name="Shah S."/>
            <person name="Dougan E. K."/>
            <person name="Thang M."/>
            <person name="Chan C."/>
        </authorList>
    </citation>
    <scope>NUCLEOTIDE SEQUENCE [LARGE SCALE GENOMIC DNA]</scope>
</reference>
<feature type="region of interest" description="Disordered" evidence="1">
    <location>
        <begin position="279"/>
        <end position="314"/>
    </location>
</feature>
<feature type="compositionally biased region" description="Acidic residues" evidence="1">
    <location>
        <begin position="279"/>
        <end position="290"/>
    </location>
</feature>
<keyword evidence="3" id="KW-1185">Reference proteome</keyword>
<proteinExistence type="predicted"/>
<evidence type="ECO:0000313" key="2">
    <source>
        <dbReference type="EMBL" id="CAK9057719.1"/>
    </source>
</evidence>
<dbReference type="EMBL" id="CAXAMM010025836">
    <property type="protein sequence ID" value="CAK9057719.1"/>
    <property type="molecule type" value="Genomic_DNA"/>
</dbReference>
<protein>
    <submittedName>
        <fullName evidence="2">Uncharacterized protein</fullName>
    </submittedName>
</protein>
<sequence length="363" mass="40583">MSEEDTFADENAFEVYLAEAGYAPDDEVEEQDAQLSAKKGKGGGKAHKDPTSAPSNKVNLVLMTWSNDYFEPEQLLSNGYYDSTPNEFGVTETLSGQEMMAAVAGWEYVRKDYWHVQGREVIREHEPEPSLPEYRDEFERAQEEALAEPQDSESETEEETLVALVRSAGYGVVDTVCGRGLTLQRHEELLKGTVQIPIFLAGVKLWLRMHVVKGSVPLLISKRFLKALMGAVMDLHQGELTLTTAQVAIPLIEQRDGSYQKRPAKVRDQEVEVLQAQMDEVDEGEEESPFELDPNWSPMTEAAGETAEDEGAINNQEIHEDTIEDTEKGLSVLYQWDQIPCGWMSCCSMRAMKLSLPSLGILS</sequence>
<accession>A0ABP0N289</accession>
<evidence type="ECO:0000313" key="3">
    <source>
        <dbReference type="Proteomes" id="UP001642464"/>
    </source>
</evidence>